<keyword evidence="1" id="KW-0812">Transmembrane</keyword>
<dbReference type="Proteomes" id="UP000749471">
    <property type="component" value="Unassembled WGS sequence"/>
</dbReference>
<gene>
    <name evidence="4" type="ORF">KQI42_19475</name>
</gene>
<dbReference type="EMBL" id="JAHLPM010000027">
    <property type="protein sequence ID" value="MBU5440178.1"/>
    <property type="molecule type" value="Genomic_DNA"/>
</dbReference>
<evidence type="ECO:0000259" key="2">
    <source>
        <dbReference type="Pfam" id="PF09922"/>
    </source>
</evidence>
<proteinExistence type="predicted"/>
<feature type="transmembrane region" description="Helical" evidence="1">
    <location>
        <begin position="31"/>
        <end position="49"/>
    </location>
</feature>
<organism evidence="4 5">
    <name type="scientific">Tissierella simiarum</name>
    <dbReference type="NCBI Taxonomy" id="2841534"/>
    <lineage>
        <taxon>Bacteria</taxon>
        <taxon>Bacillati</taxon>
        <taxon>Bacillota</taxon>
        <taxon>Tissierellia</taxon>
        <taxon>Tissierellales</taxon>
        <taxon>Tissierellaceae</taxon>
        <taxon>Tissierella</taxon>
    </lineage>
</organism>
<evidence type="ECO:0000256" key="1">
    <source>
        <dbReference type="SAM" id="Phobius"/>
    </source>
</evidence>
<keyword evidence="1" id="KW-0472">Membrane</keyword>
<evidence type="ECO:0000259" key="3">
    <source>
        <dbReference type="Pfam" id="PF22570"/>
    </source>
</evidence>
<keyword evidence="1" id="KW-1133">Transmembrane helix</keyword>
<dbReference type="PANTHER" id="PTHR40763:SF5">
    <property type="entry name" value="MEMBRANE PROTEIN"/>
    <property type="match status" value="1"/>
</dbReference>
<name>A0ABS6EB71_9FIRM</name>
<evidence type="ECO:0000313" key="4">
    <source>
        <dbReference type="EMBL" id="MBU5440178.1"/>
    </source>
</evidence>
<dbReference type="Pfam" id="PF22570">
    <property type="entry name" value="LiaF-TM"/>
    <property type="match status" value="1"/>
</dbReference>
<keyword evidence="5" id="KW-1185">Reference proteome</keyword>
<dbReference type="InterPro" id="IPR054331">
    <property type="entry name" value="LiaF_TM"/>
</dbReference>
<dbReference type="PANTHER" id="PTHR40763">
    <property type="entry name" value="MEMBRANE PROTEIN-RELATED"/>
    <property type="match status" value="1"/>
</dbReference>
<accession>A0ABS6EB71</accession>
<feature type="transmembrane region" description="Helical" evidence="1">
    <location>
        <begin position="56"/>
        <end position="72"/>
    </location>
</feature>
<protein>
    <submittedName>
        <fullName evidence="4">Cell wall-active antibiotics response protein</fullName>
    </submittedName>
</protein>
<feature type="domain" description="LiaF transmembrane" evidence="3">
    <location>
        <begin position="6"/>
        <end position="101"/>
    </location>
</feature>
<reference evidence="4 5" key="1">
    <citation type="submission" date="2021-06" db="EMBL/GenBank/DDBJ databases">
        <authorList>
            <person name="Sun Q."/>
            <person name="Li D."/>
        </authorList>
    </citation>
    <scope>NUCLEOTIDE SEQUENCE [LARGE SCALE GENOMIC DNA]</scope>
    <source>
        <strain evidence="4 5">MSJ-40</strain>
    </source>
</reference>
<dbReference type="InterPro" id="IPR024425">
    <property type="entry name" value="LiaF-like_C"/>
</dbReference>
<feature type="domain" description="Cell wall-active antibiotics response LiaF-like C-terminal" evidence="2">
    <location>
        <begin position="135"/>
        <end position="202"/>
    </location>
</feature>
<evidence type="ECO:0000313" key="5">
    <source>
        <dbReference type="Proteomes" id="UP000749471"/>
    </source>
</evidence>
<dbReference type="RefSeq" id="WP_216522199.1">
    <property type="nucleotide sequence ID" value="NZ_JAHLPM010000027.1"/>
</dbReference>
<feature type="transmembrane region" description="Helical" evidence="1">
    <location>
        <begin position="5"/>
        <end position="25"/>
    </location>
</feature>
<dbReference type="Pfam" id="PF09922">
    <property type="entry name" value="LiaF-like_C"/>
    <property type="match status" value="1"/>
</dbReference>
<comment type="caution">
    <text evidence="4">The sequence shown here is derived from an EMBL/GenBank/DDBJ whole genome shotgun (WGS) entry which is preliminary data.</text>
</comment>
<feature type="transmembrane region" description="Helical" evidence="1">
    <location>
        <begin position="78"/>
        <end position="98"/>
    </location>
</feature>
<sequence>MGSNYFVGILLVLLGAGFLLDQFTIINFSEILSVYWPSILILWGLSGIFNKRASKFGNTIVILIGVFFQLDRLDLINFNVFTIIWPVILILVGLRIVFSSRSINNGTTNSNMFGWSNENVSLEDSIDAFVIMSGLETNNQSQQFQGGRATAIFGGIDLDLRGAKLKNEETYMELNAMFGGIDIFVPQEWRVEVTGFPVFGGWSNKTRINTDPNAPILRIKCFVMFGGIEIK</sequence>